<dbReference type="InterPro" id="IPR014845">
    <property type="entry name" value="GYD/TTHA1554"/>
</dbReference>
<protein>
    <submittedName>
        <fullName evidence="1">GYD domain-containing protein</fullName>
    </submittedName>
</protein>
<name>A0ABW4ST10_9ACTN</name>
<accession>A0ABW4ST10</accession>
<evidence type="ECO:0000313" key="2">
    <source>
        <dbReference type="Proteomes" id="UP001597368"/>
    </source>
</evidence>
<sequence length="106" mass="11484">MPKYLIQATYTADGIKGVLREGGTGRRQAVERMTESLGGRVEQMYYAFGETDVYVIVDLPDNVSSAALGLRVSAAGGARTKTVVLLTPEEIDEATRQEVEYRAPGT</sequence>
<comment type="caution">
    <text evidence="1">The sequence shown here is derived from an EMBL/GenBank/DDBJ whole genome shotgun (WGS) entry which is preliminary data.</text>
</comment>
<organism evidence="1 2">
    <name type="scientific">Nonomuraea mangrovi</name>
    <dbReference type="NCBI Taxonomy" id="2316207"/>
    <lineage>
        <taxon>Bacteria</taxon>
        <taxon>Bacillati</taxon>
        <taxon>Actinomycetota</taxon>
        <taxon>Actinomycetes</taxon>
        <taxon>Streptosporangiales</taxon>
        <taxon>Streptosporangiaceae</taxon>
        <taxon>Nonomuraea</taxon>
    </lineage>
</organism>
<dbReference type="RefSeq" id="WP_379572341.1">
    <property type="nucleotide sequence ID" value="NZ_JBHUFV010000020.1"/>
</dbReference>
<proteinExistence type="predicted"/>
<reference evidence="2" key="1">
    <citation type="journal article" date="2019" name="Int. J. Syst. Evol. Microbiol.">
        <title>The Global Catalogue of Microorganisms (GCM) 10K type strain sequencing project: providing services to taxonomists for standard genome sequencing and annotation.</title>
        <authorList>
            <consortium name="The Broad Institute Genomics Platform"/>
            <consortium name="The Broad Institute Genome Sequencing Center for Infectious Disease"/>
            <person name="Wu L."/>
            <person name="Ma J."/>
        </authorList>
    </citation>
    <scope>NUCLEOTIDE SEQUENCE [LARGE SCALE GENOMIC DNA]</scope>
    <source>
        <strain evidence="2">ICMP 6774ER</strain>
    </source>
</reference>
<dbReference type="EMBL" id="JBHUFV010000020">
    <property type="protein sequence ID" value="MFD1932278.1"/>
    <property type="molecule type" value="Genomic_DNA"/>
</dbReference>
<dbReference type="Pfam" id="PF08734">
    <property type="entry name" value="GYD"/>
    <property type="match status" value="1"/>
</dbReference>
<gene>
    <name evidence="1" type="ORF">ACFSKW_12415</name>
</gene>
<dbReference type="Proteomes" id="UP001597368">
    <property type="component" value="Unassembled WGS sequence"/>
</dbReference>
<evidence type="ECO:0000313" key="1">
    <source>
        <dbReference type="EMBL" id="MFD1932278.1"/>
    </source>
</evidence>
<keyword evidence="2" id="KW-1185">Reference proteome</keyword>